<dbReference type="EMBL" id="JBHSWU010000319">
    <property type="protein sequence ID" value="MFC6724908.1"/>
    <property type="molecule type" value="Genomic_DNA"/>
</dbReference>
<dbReference type="Gene3D" id="2.60.40.10">
    <property type="entry name" value="Immunoglobulins"/>
    <property type="match status" value="1"/>
</dbReference>
<dbReference type="SUPFAM" id="SSF49299">
    <property type="entry name" value="PKD domain"/>
    <property type="match status" value="1"/>
</dbReference>
<dbReference type="Proteomes" id="UP001596328">
    <property type="component" value="Unassembled WGS sequence"/>
</dbReference>
<accession>A0ABD5S0V8</accession>
<evidence type="ECO:0000313" key="2">
    <source>
        <dbReference type="EMBL" id="MFC6724908.1"/>
    </source>
</evidence>
<dbReference type="InterPro" id="IPR035986">
    <property type="entry name" value="PKD_dom_sf"/>
</dbReference>
<gene>
    <name evidence="2" type="ORF">ACFQE1_11105</name>
</gene>
<dbReference type="InterPro" id="IPR022409">
    <property type="entry name" value="PKD/Chitinase_dom"/>
</dbReference>
<dbReference type="PROSITE" id="PS50093">
    <property type="entry name" value="PKD"/>
    <property type="match status" value="1"/>
</dbReference>
<evidence type="ECO:0000313" key="3">
    <source>
        <dbReference type="Proteomes" id="UP001596328"/>
    </source>
</evidence>
<protein>
    <submittedName>
        <fullName evidence="2">PKD domain-containing protein</fullName>
    </submittedName>
</protein>
<feature type="domain" description="PKD" evidence="1">
    <location>
        <begin position="121"/>
        <end position="203"/>
    </location>
</feature>
<dbReference type="SMART" id="SM00089">
    <property type="entry name" value="PKD"/>
    <property type="match status" value="1"/>
</dbReference>
<organism evidence="2 3">
    <name type="scientific">Halobium palmae</name>
    <dbReference type="NCBI Taxonomy" id="1776492"/>
    <lineage>
        <taxon>Archaea</taxon>
        <taxon>Methanobacteriati</taxon>
        <taxon>Methanobacteriota</taxon>
        <taxon>Stenosarchaea group</taxon>
        <taxon>Halobacteria</taxon>
        <taxon>Halobacteriales</taxon>
        <taxon>Haloferacaceae</taxon>
        <taxon>Halobium</taxon>
    </lineage>
</organism>
<reference evidence="2 3" key="1">
    <citation type="journal article" date="2019" name="Int. J. Syst. Evol. Microbiol.">
        <title>The Global Catalogue of Microorganisms (GCM) 10K type strain sequencing project: providing services to taxonomists for standard genome sequencing and annotation.</title>
        <authorList>
            <consortium name="The Broad Institute Genomics Platform"/>
            <consortium name="The Broad Institute Genome Sequencing Center for Infectious Disease"/>
            <person name="Wu L."/>
            <person name="Ma J."/>
        </authorList>
    </citation>
    <scope>NUCLEOTIDE SEQUENCE [LARGE SCALE GENOMIC DNA]</scope>
    <source>
        <strain evidence="2 3">NBRC 111368</strain>
    </source>
</reference>
<sequence>RADRASPAGGDVTVRRSVPETVAGYRYDVRPVEDGCRADTCLRLTAPSPNVSVTVNVTASSEIRSIESPPGTLAFNLSGGGASGPSDSAQHVNVQPNIGVGQGVNKQADGGASVDATNQNPISGFIYAPGRPTTDDAVRFWNDTSDLDGSIVSYEWDFDGDDATDATGPTPTYQFESAGRHDVTLTVTDDDGSVDNVTRTVIVSDLLYNDDAVSFDLDGSGEAGGVRFNVTNNFEDRDIRIREVLIDPEDDDINRLDDGDNDDDDGAVELLIFGDEEIGGADFEERYWWYTVNGVSIPNDGLIVDISQDEDSNTNEARMSPGSAASVELAEFETSSDNQVDMSGEPLTVGFRYTVDGDNYVSTFTVVPDRPRIGNATVSDGGDGGVTADVAYDVADPNDDLSSVTVDLYDENTNSVDDSETTGVSGGTATGAASLSAAADGHEYVVRVTVTDAAGHSSTRVIPVEGGA</sequence>
<comment type="caution">
    <text evidence="2">The sequence shown here is derived from an EMBL/GenBank/DDBJ whole genome shotgun (WGS) entry which is preliminary data.</text>
</comment>
<proteinExistence type="predicted"/>
<dbReference type="Pfam" id="PF00801">
    <property type="entry name" value="PKD"/>
    <property type="match status" value="1"/>
</dbReference>
<dbReference type="InterPro" id="IPR013783">
    <property type="entry name" value="Ig-like_fold"/>
</dbReference>
<feature type="non-terminal residue" evidence="2">
    <location>
        <position position="1"/>
    </location>
</feature>
<dbReference type="AlphaFoldDB" id="A0ABD5S0V8"/>
<dbReference type="CDD" id="cd00146">
    <property type="entry name" value="PKD"/>
    <property type="match status" value="1"/>
</dbReference>
<keyword evidence="3" id="KW-1185">Reference proteome</keyword>
<evidence type="ECO:0000259" key="1">
    <source>
        <dbReference type="PROSITE" id="PS50093"/>
    </source>
</evidence>
<dbReference type="InterPro" id="IPR000601">
    <property type="entry name" value="PKD_dom"/>
</dbReference>
<name>A0ABD5S0V8_9EURY</name>